<dbReference type="EMBL" id="JABFCT010000002">
    <property type="protein sequence ID" value="KAF5878710.1"/>
    <property type="molecule type" value="Genomic_DNA"/>
</dbReference>
<dbReference type="Proteomes" id="UP000531561">
    <property type="component" value="Unassembled WGS sequence"/>
</dbReference>
<name>A0A8H6B3X0_9HELO</name>
<feature type="non-terminal residue" evidence="1">
    <location>
        <position position="245"/>
    </location>
</feature>
<evidence type="ECO:0000313" key="1">
    <source>
        <dbReference type="EMBL" id="KAF5878710.1"/>
    </source>
</evidence>
<keyword evidence="2" id="KW-1185">Reference proteome</keyword>
<proteinExistence type="predicted"/>
<reference evidence="1 2" key="1">
    <citation type="journal article" date="2020" name="Phytopathology">
        <title>A high-quality genome resource of Botrytis fragariae, a new and rapidly spreading fungal pathogen causing strawberry gray mold in the U.S.A.</title>
        <authorList>
            <person name="Wu Y."/>
            <person name="Saski C.A."/>
            <person name="Schnabel G."/>
            <person name="Xiao S."/>
            <person name="Hu M."/>
        </authorList>
    </citation>
    <scope>NUCLEOTIDE SEQUENCE [LARGE SCALE GENOMIC DNA]</scope>
    <source>
        <strain evidence="1 2">BVB16</strain>
    </source>
</reference>
<protein>
    <submittedName>
        <fullName evidence="1">Uncharacterized protein</fullName>
    </submittedName>
</protein>
<organism evidence="1 2">
    <name type="scientific">Botrytis fragariae</name>
    <dbReference type="NCBI Taxonomy" id="1964551"/>
    <lineage>
        <taxon>Eukaryota</taxon>
        <taxon>Fungi</taxon>
        <taxon>Dikarya</taxon>
        <taxon>Ascomycota</taxon>
        <taxon>Pezizomycotina</taxon>
        <taxon>Leotiomycetes</taxon>
        <taxon>Helotiales</taxon>
        <taxon>Sclerotiniaceae</taxon>
        <taxon>Botrytis</taxon>
    </lineage>
</organism>
<comment type="caution">
    <text evidence="1">The sequence shown here is derived from an EMBL/GenBank/DDBJ whole genome shotgun (WGS) entry which is preliminary data.</text>
</comment>
<evidence type="ECO:0000313" key="2">
    <source>
        <dbReference type="Proteomes" id="UP000531561"/>
    </source>
</evidence>
<dbReference type="RefSeq" id="XP_037197654.1">
    <property type="nucleotide sequence ID" value="XM_037331321.1"/>
</dbReference>
<dbReference type="AlphaFoldDB" id="A0A8H6B3X0"/>
<accession>A0A8H6B3X0</accession>
<gene>
    <name evidence="1" type="ORF">Bfra_000877</name>
</gene>
<sequence length="245" mass="27112">AIAFSAYGLEHGVGKRKEFRCIQTHPVSSIAAEKAQKKFIESGTGIELPIPSLSTTQREQKLPSDDVDITKAPMIKTDKETNKGMPVGKEVPISPEKMNHSPVFSVVLGFTEKKPKGGAKLYGLLGRKMDSQNQVLFFFNECRDDSLSRAKRDVTYLRSQDKELCGRHVLMQRVRGTSKLICGPKEGHISARDKDARKVLSASLARFMFSQITIKHDGTIKVVESSISVGRAMIGHPGTDWLFVP</sequence>
<dbReference type="GeneID" id="59255013"/>
<dbReference type="OrthoDB" id="3556694at2759"/>